<keyword evidence="5" id="KW-0239">DNA-directed DNA polymerase</keyword>
<dbReference type="GO" id="GO:0009360">
    <property type="term" value="C:DNA polymerase III complex"/>
    <property type="evidence" value="ECO:0007669"/>
    <property type="project" value="TreeGrafter"/>
</dbReference>
<dbReference type="PANTHER" id="PTHR34388:SF1">
    <property type="entry name" value="DNA POLYMERASE III SUBUNIT DELTA"/>
    <property type="match status" value="1"/>
</dbReference>
<comment type="catalytic activity">
    <reaction evidence="7">
        <text>DNA(n) + a 2'-deoxyribonucleoside 5'-triphosphate = DNA(n+1) + diphosphate</text>
        <dbReference type="Rhea" id="RHEA:22508"/>
        <dbReference type="Rhea" id="RHEA-COMP:17339"/>
        <dbReference type="Rhea" id="RHEA-COMP:17340"/>
        <dbReference type="ChEBI" id="CHEBI:33019"/>
        <dbReference type="ChEBI" id="CHEBI:61560"/>
        <dbReference type="ChEBI" id="CHEBI:173112"/>
        <dbReference type="EC" id="2.7.7.7"/>
    </reaction>
</comment>
<dbReference type="GO" id="GO:0003887">
    <property type="term" value="F:DNA-directed DNA polymerase activity"/>
    <property type="evidence" value="ECO:0007669"/>
    <property type="project" value="UniProtKB-KW"/>
</dbReference>
<gene>
    <name evidence="9" type="ORF">ccrud_10425</name>
</gene>
<dbReference type="InterPro" id="IPR048466">
    <property type="entry name" value="DNA_pol3_delta-like_C"/>
</dbReference>
<dbReference type="GO" id="GO:0006261">
    <property type="term" value="P:DNA-templated DNA replication"/>
    <property type="evidence" value="ECO:0007669"/>
    <property type="project" value="TreeGrafter"/>
</dbReference>
<dbReference type="SUPFAM" id="SSF52540">
    <property type="entry name" value="P-loop containing nucleoside triphosphate hydrolases"/>
    <property type="match status" value="1"/>
</dbReference>
<dbReference type="Proteomes" id="UP000076929">
    <property type="component" value="Chromosome"/>
</dbReference>
<keyword evidence="2" id="KW-0808">Transferase</keyword>
<keyword evidence="3" id="KW-0548">Nucleotidyltransferase</keyword>
<comment type="similarity">
    <text evidence="6">Belongs to the DNA polymerase HolA subunit family.</text>
</comment>
<dbReference type="RefSeq" id="WP_066567223.1">
    <property type="nucleotide sequence ID" value="NZ_CP015622.1"/>
</dbReference>
<dbReference type="Gene3D" id="1.20.272.10">
    <property type="match status" value="1"/>
</dbReference>
<dbReference type="NCBIfam" id="TIGR01128">
    <property type="entry name" value="holA"/>
    <property type="match status" value="1"/>
</dbReference>
<evidence type="ECO:0000256" key="3">
    <source>
        <dbReference type="ARBA" id="ARBA00022695"/>
    </source>
</evidence>
<keyword evidence="10" id="KW-1185">Reference proteome</keyword>
<protein>
    <recommendedName>
        <fullName evidence="1">DNA-directed DNA polymerase</fullName>
        <ecNumber evidence="1">2.7.7.7</ecNumber>
    </recommendedName>
</protein>
<evidence type="ECO:0000256" key="2">
    <source>
        <dbReference type="ARBA" id="ARBA00022679"/>
    </source>
</evidence>
<accession>A0A172QV89</accession>
<dbReference type="STRING" id="1652495.ccrud_10425"/>
<evidence type="ECO:0000256" key="5">
    <source>
        <dbReference type="ARBA" id="ARBA00022932"/>
    </source>
</evidence>
<dbReference type="KEGG" id="ccjz:ccrud_10425"/>
<dbReference type="NCBIfam" id="NF004165">
    <property type="entry name" value="PRK05629.1"/>
    <property type="match status" value="1"/>
</dbReference>
<evidence type="ECO:0000259" key="8">
    <source>
        <dbReference type="Pfam" id="PF21694"/>
    </source>
</evidence>
<reference evidence="9 10" key="1">
    <citation type="submission" date="2016-05" db="EMBL/GenBank/DDBJ databases">
        <title>Complete genome sequence of Corynebacterium crudilactis, a new Corynebacterium species isolated from raw cow's milk.</title>
        <authorList>
            <person name="Christian R."/>
            <person name="Zimmermann J."/>
            <person name="Lipski A."/>
            <person name="Kalinowski J."/>
        </authorList>
    </citation>
    <scope>NUCLEOTIDE SEQUENCE [LARGE SCALE GENOMIC DNA]</scope>
    <source>
        <strain evidence="9 10">JZ16</strain>
    </source>
</reference>
<dbReference type="InterPro" id="IPR027417">
    <property type="entry name" value="P-loop_NTPase"/>
</dbReference>
<evidence type="ECO:0000313" key="9">
    <source>
        <dbReference type="EMBL" id="ANE04576.1"/>
    </source>
</evidence>
<keyword evidence="4" id="KW-0235">DNA replication</keyword>
<dbReference type="InterPro" id="IPR008921">
    <property type="entry name" value="DNA_pol3_clamp-load_cplx_C"/>
</dbReference>
<sequence length="331" mass="35390">MWHDRHVASAPISVQPSVHLVLGEDEFLSERARIKIVHDIKQSMNNAESLQVSTLKASEITQGELLDALSPSLFAEDRVVVLTHMDQAGQDAVDLALSAAVNPGPGTYLIVLHSGGGRSKAMVKKLEKVAVVHDAAKLKDRERQGWVQQEFKNHKAKVTPDVVHAVLEGVGSDLRELASAVSQLVEDTNGNVTVEKVRAYYIGVAEVSGFDIADSACAGQVAKAVASTRRALQLGTSPVALAAALSMKVGQIARLYSTRGRINGFELSKELGMPPFIVEKTAKVARNWSGDSVSEAVILMADLDAAVKGQSGDAEFAIESAVRKVAELARR</sequence>
<dbReference type="EC" id="2.7.7.7" evidence="1"/>
<proteinExistence type="inferred from homology"/>
<dbReference type="Pfam" id="PF21694">
    <property type="entry name" value="DNA_pol3_delta_C"/>
    <property type="match status" value="1"/>
</dbReference>
<dbReference type="GO" id="GO:0003677">
    <property type="term" value="F:DNA binding"/>
    <property type="evidence" value="ECO:0007669"/>
    <property type="project" value="InterPro"/>
</dbReference>
<dbReference type="EMBL" id="CP015622">
    <property type="protein sequence ID" value="ANE04576.1"/>
    <property type="molecule type" value="Genomic_DNA"/>
</dbReference>
<dbReference type="Gene3D" id="1.10.8.60">
    <property type="match status" value="1"/>
</dbReference>
<evidence type="ECO:0000256" key="6">
    <source>
        <dbReference type="ARBA" id="ARBA00034754"/>
    </source>
</evidence>
<dbReference type="PANTHER" id="PTHR34388">
    <property type="entry name" value="DNA POLYMERASE III SUBUNIT DELTA"/>
    <property type="match status" value="1"/>
</dbReference>
<dbReference type="InterPro" id="IPR005790">
    <property type="entry name" value="DNA_polIII_delta"/>
</dbReference>
<organism evidence="9 10">
    <name type="scientific">Corynebacterium crudilactis</name>
    <dbReference type="NCBI Taxonomy" id="1652495"/>
    <lineage>
        <taxon>Bacteria</taxon>
        <taxon>Bacillati</taxon>
        <taxon>Actinomycetota</taxon>
        <taxon>Actinomycetes</taxon>
        <taxon>Mycobacteriales</taxon>
        <taxon>Corynebacteriaceae</taxon>
        <taxon>Corynebacterium</taxon>
    </lineage>
</organism>
<dbReference type="Gene3D" id="3.40.50.300">
    <property type="entry name" value="P-loop containing nucleotide triphosphate hydrolases"/>
    <property type="match status" value="1"/>
</dbReference>
<dbReference type="OrthoDB" id="8478864at2"/>
<evidence type="ECO:0000313" key="10">
    <source>
        <dbReference type="Proteomes" id="UP000076929"/>
    </source>
</evidence>
<name>A0A172QV89_9CORY</name>
<dbReference type="AlphaFoldDB" id="A0A172QV89"/>
<dbReference type="SUPFAM" id="SSF48019">
    <property type="entry name" value="post-AAA+ oligomerization domain-like"/>
    <property type="match status" value="1"/>
</dbReference>
<evidence type="ECO:0000256" key="1">
    <source>
        <dbReference type="ARBA" id="ARBA00012417"/>
    </source>
</evidence>
<evidence type="ECO:0000256" key="7">
    <source>
        <dbReference type="ARBA" id="ARBA00049244"/>
    </source>
</evidence>
<evidence type="ECO:0000256" key="4">
    <source>
        <dbReference type="ARBA" id="ARBA00022705"/>
    </source>
</evidence>
<feature type="domain" description="DNA polymerase III delta subunit-like C-terminal" evidence="8">
    <location>
        <begin position="209"/>
        <end position="322"/>
    </location>
</feature>